<keyword evidence="7" id="KW-1185">Reference proteome</keyword>
<dbReference type="InterPro" id="IPR056798">
    <property type="entry name" value="ADH_Fe_C"/>
</dbReference>
<dbReference type="Proteomes" id="UP000005234">
    <property type="component" value="Chromosome"/>
</dbReference>
<dbReference type="GO" id="GO:0005829">
    <property type="term" value="C:cytosol"/>
    <property type="evidence" value="ECO:0007669"/>
    <property type="project" value="TreeGrafter"/>
</dbReference>
<dbReference type="Pfam" id="PF25137">
    <property type="entry name" value="ADH_Fe_C"/>
    <property type="match status" value="1"/>
</dbReference>
<dbReference type="EMBL" id="CP003350">
    <property type="protein sequence ID" value="AFC86242.1"/>
    <property type="molecule type" value="Genomic_DNA"/>
</dbReference>
<dbReference type="GO" id="GO:0046872">
    <property type="term" value="F:metal ion binding"/>
    <property type="evidence" value="ECO:0007669"/>
    <property type="project" value="InterPro"/>
</dbReference>
<comment type="similarity">
    <text evidence="2">Belongs to the iron-containing alcohol dehydrogenase family.</text>
</comment>
<evidence type="ECO:0000259" key="5">
    <source>
        <dbReference type="Pfam" id="PF25137"/>
    </source>
</evidence>
<sequence length="385" mass="42674">MLNFNFYNPTRIVFGSDTIKQLDQLVPAQARVLILFGGESARKNGTLDEVRQALGNRDVREFGGIEPNPSYETLMRAVEEVRTEKVDFLLAVGGGSVIDGTKFVAAAIDYPNDPWEILQSFGQHIEKAMPFGSVLTLPATGSEMNKASVITRKATQEKLPFMSEKVFPEFSILDPTKTYTLPPRQVANGVVDAYVHIMEQYLTYPADGMVQDRFAEGLLQTLIEIGPRVLAEPHDYELRANLMWAATLALNGLIGAGVPQDWSTHMIGHELTAAFDIDHARTLAVVLPSNLQLRREAKQGKLLQYAERVWGITEGSDAEKIDAAIVRTRQFFESLDIPTRLSDYKVTAGDIDGIISQLQQHGMTALGERQDVNLTLSRQILEASL</sequence>
<dbReference type="GO" id="GO:0008106">
    <property type="term" value="F:alcohol dehydrogenase (NADP+) activity"/>
    <property type="evidence" value="ECO:0007669"/>
    <property type="project" value="TreeGrafter"/>
</dbReference>
<dbReference type="PROSITE" id="PS00060">
    <property type="entry name" value="ADH_IRON_2"/>
    <property type="match status" value="1"/>
</dbReference>
<name>H8L030_FRAAD</name>
<dbReference type="Pfam" id="PF00465">
    <property type="entry name" value="Fe-ADH"/>
    <property type="match status" value="1"/>
</dbReference>
<proteinExistence type="inferred from homology"/>
<feature type="domain" description="Alcohol dehydrogenase iron-type/glycerol dehydrogenase GldA" evidence="4">
    <location>
        <begin position="9"/>
        <end position="175"/>
    </location>
</feature>
<keyword evidence="3" id="KW-0560">Oxidoreductase</keyword>
<dbReference type="InterPro" id="IPR018211">
    <property type="entry name" value="ADH_Fe_CS"/>
</dbReference>
<dbReference type="GO" id="GO:1990002">
    <property type="term" value="F:methylglyoxal reductase (NADPH) (acetol producing) activity"/>
    <property type="evidence" value="ECO:0007669"/>
    <property type="project" value="TreeGrafter"/>
</dbReference>
<dbReference type="HOGENOM" id="CLU_007207_0_4_6"/>
<dbReference type="PANTHER" id="PTHR43633:SF1">
    <property type="entry name" value="ALCOHOL DEHYDROGENASE YQHD"/>
    <property type="match status" value="1"/>
</dbReference>
<evidence type="ECO:0000259" key="4">
    <source>
        <dbReference type="Pfam" id="PF00465"/>
    </source>
</evidence>
<dbReference type="GO" id="GO:1990362">
    <property type="term" value="F:butanol dehydrogenase (NAD+) activity"/>
    <property type="evidence" value="ECO:0007669"/>
    <property type="project" value="InterPro"/>
</dbReference>
<dbReference type="KEGG" id="fau:Fraau_1839"/>
<protein>
    <submittedName>
        <fullName evidence="6">Fe-dependent oxidoreductase, alcohol dehydrogenase</fullName>
    </submittedName>
</protein>
<dbReference type="PANTHER" id="PTHR43633">
    <property type="entry name" value="ALCOHOL DEHYDROGENASE YQHD"/>
    <property type="match status" value="1"/>
</dbReference>
<dbReference type="Gene3D" id="3.40.50.1970">
    <property type="match status" value="1"/>
</dbReference>
<dbReference type="InterPro" id="IPR001670">
    <property type="entry name" value="ADH_Fe/GldA"/>
</dbReference>
<dbReference type="FunFam" id="1.20.1090.10:FF:000005">
    <property type="entry name" value="Alcohol dehydrogenase YqhD"/>
    <property type="match status" value="1"/>
</dbReference>
<dbReference type="AlphaFoldDB" id="H8L030"/>
<dbReference type="InterPro" id="IPR044731">
    <property type="entry name" value="BDH-like"/>
</dbReference>
<evidence type="ECO:0000256" key="2">
    <source>
        <dbReference type="ARBA" id="ARBA00007358"/>
    </source>
</evidence>
<gene>
    <name evidence="6" type="ordered locus">Fraau_1839</name>
</gene>
<dbReference type="SUPFAM" id="SSF56796">
    <property type="entry name" value="Dehydroquinate synthase-like"/>
    <property type="match status" value="1"/>
</dbReference>
<evidence type="ECO:0000313" key="6">
    <source>
        <dbReference type="EMBL" id="AFC86242.1"/>
    </source>
</evidence>
<dbReference type="CDD" id="cd08187">
    <property type="entry name" value="BDH"/>
    <property type="match status" value="1"/>
</dbReference>
<dbReference type="RefSeq" id="WP_014403247.1">
    <property type="nucleotide sequence ID" value="NC_017033.1"/>
</dbReference>
<dbReference type="STRING" id="767434.Fraau_1839"/>
<dbReference type="eggNOG" id="COG1979">
    <property type="taxonomic scope" value="Bacteria"/>
</dbReference>
<evidence type="ECO:0000313" key="7">
    <source>
        <dbReference type="Proteomes" id="UP000005234"/>
    </source>
</evidence>
<reference evidence="6" key="1">
    <citation type="submission" date="2012-02" db="EMBL/GenBank/DDBJ databases">
        <title>The complete genome of Frateuria aurantia DSM 6220.</title>
        <authorList>
            <consortium name="US DOE Joint Genome Institute (JGI-PGF)"/>
            <person name="Lucas S."/>
            <person name="Copeland A."/>
            <person name="Lapidus A."/>
            <person name="Glavina del Rio T."/>
            <person name="Dalin E."/>
            <person name="Tice H."/>
            <person name="Bruce D."/>
            <person name="Goodwin L."/>
            <person name="Pitluck S."/>
            <person name="Peters L."/>
            <person name="Ovchinnikova G."/>
            <person name="Teshima H."/>
            <person name="Kyrpides N."/>
            <person name="Mavromatis K."/>
            <person name="Ivanova N."/>
            <person name="Brettin T."/>
            <person name="Detter J.C."/>
            <person name="Han C."/>
            <person name="Larimer F."/>
            <person name="Land M."/>
            <person name="Hauser L."/>
            <person name="Markowitz V."/>
            <person name="Cheng J.-F."/>
            <person name="Hugenholtz P."/>
            <person name="Woyke T."/>
            <person name="Wu D."/>
            <person name="Brambilla E."/>
            <person name="Klenk H.-P."/>
            <person name="Eisen J.A."/>
        </authorList>
    </citation>
    <scope>NUCLEOTIDE SEQUENCE</scope>
    <source>
        <strain evidence="6">DSM 6220</strain>
    </source>
</reference>
<organism evidence="6 7">
    <name type="scientific">Frateuria aurantia (strain ATCC 33424 / DSM 6220 / KCTC 2777 / LMG 1558 / NBRC 3245 / NCIMB 13370)</name>
    <name type="common">Acetobacter aurantius</name>
    <dbReference type="NCBI Taxonomy" id="767434"/>
    <lineage>
        <taxon>Bacteria</taxon>
        <taxon>Pseudomonadati</taxon>
        <taxon>Pseudomonadota</taxon>
        <taxon>Gammaproteobacteria</taxon>
        <taxon>Lysobacterales</taxon>
        <taxon>Rhodanobacteraceae</taxon>
        <taxon>Frateuria</taxon>
    </lineage>
</organism>
<feature type="domain" description="Fe-containing alcohol dehydrogenase-like C-terminal" evidence="5">
    <location>
        <begin position="187"/>
        <end position="355"/>
    </location>
</feature>
<dbReference type="FunFam" id="3.40.50.1970:FF:000003">
    <property type="entry name" value="Alcohol dehydrogenase, iron-containing"/>
    <property type="match status" value="1"/>
</dbReference>
<evidence type="ECO:0000256" key="1">
    <source>
        <dbReference type="ARBA" id="ARBA00001962"/>
    </source>
</evidence>
<dbReference type="Gene3D" id="1.20.1090.10">
    <property type="entry name" value="Dehydroquinate synthase-like - alpha domain"/>
    <property type="match status" value="1"/>
</dbReference>
<accession>H8L030</accession>
<comment type="cofactor">
    <cofactor evidence="1">
        <name>Fe cation</name>
        <dbReference type="ChEBI" id="CHEBI:24875"/>
    </cofactor>
</comment>
<evidence type="ECO:0000256" key="3">
    <source>
        <dbReference type="ARBA" id="ARBA00023002"/>
    </source>
</evidence>
<dbReference type="OrthoDB" id="9815791at2"/>